<feature type="region of interest" description="Disordered" evidence="9">
    <location>
        <begin position="555"/>
        <end position="685"/>
    </location>
</feature>
<gene>
    <name evidence="10" type="ORF">CTOB1V02_LOCUS2255</name>
</gene>
<evidence type="ECO:0000256" key="3">
    <source>
        <dbReference type="ARBA" id="ARBA00022475"/>
    </source>
</evidence>
<dbReference type="InterPro" id="IPR001202">
    <property type="entry name" value="WW_dom"/>
</dbReference>
<dbReference type="InterPro" id="IPR051105">
    <property type="entry name" value="WWC/KIBRA_Hippo_Reg"/>
</dbReference>
<feature type="coiled-coil region" evidence="8">
    <location>
        <begin position="815"/>
        <end position="842"/>
    </location>
</feature>
<evidence type="ECO:0000313" key="10">
    <source>
        <dbReference type="EMBL" id="CAD7224287.1"/>
    </source>
</evidence>
<dbReference type="GO" id="GO:0006355">
    <property type="term" value="P:regulation of DNA-templated transcription"/>
    <property type="evidence" value="ECO:0007669"/>
    <property type="project" value="TreeGrafter"/>
</dbReference>
<feature type="compositionally biased region" description="Low complexity" evidence="9">
    <location>
        <begin position="572"/>
        <end position="589"/>
    </location>
</feature>
<dbReference type="GO" id="GO:0016477">
    <property type="term" value="P:cell migration"/>
    <property type="evidence" value="ECO:0007669"/>
    <property type="project" value="TreeGrafter"/>
</dbReference>
<feature type="compositionally biased region" description="Basic residues" evidence="9">
    <location>
        <begin position="793"/>
        <end position="802"/>
    </location>
</feature>
<feature type="compositionally biased region" description="Gly residues" evidence="9">
    <location>
        <begin position="266"/>
        <end position="278"/>
    </location>
</feature>
<keyword evidence="8" id="KW-0175">Coiled coil</keyword>
<reference evidence="10" key="1">
    <citation type="submission" date="2020-11" db="EMBL/GenBank/DDBJ databases">
        <authorList>
            <person name="Tran Van P."/>
        </authorList>
    </citation>
    <scope>NUCLEOTIDE SEQUENCE</scope>
</reference>
<evidence type="ECO:0000256" key="8">
    <source>
        <dbReference type="SAM" id="Coils"/>
    </source>
</evidence>
<dbReference type="GO" id="GO:0005737">
    <property type="term" value="C:cytoplasm"/>
    <property type="evidence" value="ECO:0007669"/>
    <property type="project" value="UniProtKB-SubCell"/>
</dbReference>
<evidence type="ECO:0000256" key="6">
    <source>
        <dbReference type="ARBA" id="ARBA00022737"/>
    </source>
</evidence>
<dbReference type="PANTHER" id="PTHR14791:SF29">
    <property type="entry name" value="PROTEIN KIBRA"/>
    <property type="match status" value="1"/>
</dbReference>
<organism evidence="10">
    <name type="scientific">Cyprideis torosa</name>
    <dbReference type="NCBI Taxonomy" id="163714"/>
    <lineage>
        <taxon>Eukaryota</taxon>
        <taxon>Metazoa</taxon>
        <taxon>Ecdysozoa</taxon>
        <taxon>Arthropoda</taxon>
        <taxon>Crustacea</taxon>
        <taxon>Oligostraca</taxon>
        <taxon>Ostracoda</taxon>
        <taxon>Podocopa</taxon>
        <taxon>Podocopida</taxon>
        <taxon>Cytherocopina</taxon>
        <taxon>Cytheroidea</taxon>
        <taxon>Cytherideidae</taxon>
        <taxon>Cyprideis</taxon>
    </lineage>
</organism>
<keyword evidence="3" id="KW-1003">Cell membrane</keyword>
<dbReference type="CDD" id="cd00201">
    <property type="entry name" value="WW"/>
    <property type="match status" value="2"/>
</dbReference>
<dbReference type="EMBL" id="OB660342">
    <property type="protein sequence ID" value="CAD7224287.1"/>
    <property type="molecule type" value="Genomic_DNA"/>
</dbReference>
<name>A0A7R8ZM11_9CRUS</name>
<keyword evidence="6" id="KW-0677">Repeat</keyword>
<dbReference type="InterPro" id="IPR036020">
    <property type="entry name" value="WW_dom_sf"/>
</dbReference>
<dbReference type="SMART" id="SM00456">
    <property type="entry name" value="WW"/>
    <property type="match status" value="2"/>
</dbReference>
<dbReference type="GO" id="GO:0019900">
    <property type="term" value="F:kinase binding"/>
    <property type="evidence" value="ECO:0007669"/>
    <property type="project" value="TreeGrafter"/>
</dbReference>
<dbReference type="Gene3D" id="2.20.70.10">
    <property type="match status" value="2"/>
</dbReference>
<dbReference type="GO" id="GO:0046621">
    <property type="term" value="P:negative regulation of organ growth"/>
    <property type="evidence" value="ECO:0007669"/>
    <property type="project" value="TreeGrafter"/>
</dbReference>
<dbReference type="GO" id="GO:0060090">
    <property type="term" value="F:molecular adaptor activity"/>
    <property type="evidence" value="ECO:0007669"/>
    <property type="project" value="TreeGrafter"/>
</dbReference>
<dbReference type="PROSITE" id="PS01159">
    <property type="entry name" value="WW_DOMAIN_1"/>
    <property type="match status" value="1"/>
</dbReference>
<comment type="subcellular location">
    <subcellularLocation>
        <location evidence="1">Cell membrane</location>
    </subcellularLocation>
    <subcellularLocation>
        <location evidence="2">Cytoplasm</location>
    </subcellularLocation>
</comment>
<feature type="compositionally biased region" description="Acidic residues" evidence="9">
    <location>
        <begin position="656"/>
        <end position="679"/>
    </location>
</feature>
<dbReference type="OrthoDB" id="5919042at2759"/>
<keyword evidence="7" id="KW-0472">Membrane</keyword>
<evidence type="ECO:0000256" key="5">
    <source>
        <dbReference type="ARBA" id="ARBA00022553"/>
    </source>
</evidence>
<accession>A0A7R8ZM11</accession>
<evidence type="ECO:0000256" key="2">
    <source>
        <dbReference type="ARBA" id="ARBA00004496"/>
    </source>
</evidence>
<evidence type="ECO:0000256" key="9">
    <source>
        <dbReference type="SAM" id="MobiDB-lite"/>
    </source>
</evidence>
<dbReference type="Pfam" id="PF25802">
    <property type="entry name" value="WWC1"/>
    <property type="match status" value="1"/>
</dbReference>
<feature type="compositionally biased region" description="Gly residues" evidence="9">
    <location>
        <begin position="772"/>
        <end position="790"/>
    </location>
</feature>
<evidence type="ECO:0000256" key="1">
    <source>
        <dbReference type="ARBA" id="ARBA00004236"/>
    </source>
</evidence>
<sequence>MPRKRYGELPLPAGWEMARDFDGKEYFIDHNTKQTTWIDPRDKLTKPVRFADCVGDELPFGWEEAFHPDIGKYYINHETHTTQLEDPRDQWRYTQEEMLREYLAIAEEDIQVKQERVEVKEQRLALAQQEYQNLAAQLGQLSVSTSSLTSSASSGSRYDPEQLKVDLSMAKRRVLHLRSQVNRMKSEVEHTRDGVQFLTKLESRMHSGEGGETRYSVPEAEAIVSEMRSVQASLREGEAEKAELMKSLMRLKDELLRINWKAPTSSGGGSFDGSGGSGSQPNGEVLSTASQTDLSGELLPVGARLAHLSQTRLQYEEARREMQALQRSLADLDQKIAPALVDCDKDRLLLIQEKEHLLKELRGELQGAHPNSAASSELMERIGRLEQDLSAAMERSSQAITDRLKLYDERQALLHSLRSSLAKMLSLESHLKSASSMSIASSNSSSLSASSSLRDSASLLTVTLLEVFPCSVSPSGVYEESTRPHSPISDAPQLRIKLWYTEEDMGLHLELERERNLEALEGPLQGVRVSLLPGSHSEVLPWPLVYNILSHQLPPSAPPSQPPPSSAPAPPAFFSAPTQPPSATSTAKASSEREAESSDESTVISSQTSTLTRQCQDDGAPPYGGKTKDSFPHRIQKTGSSPVGTPQLGKGAAGGDLDDLDLCGDDSSDSSSSEEEGEEGGGLCTCPKEFVDRETNTECVFFPPSTEADRLMLPHAFGGGTKVKRSQTFSPSGGVLRKHHVICRLSRSDSDTSMTHRGQGGKMGPPSSLGRNGNGSGAVGPIGGRGAGEGRGSRLKRSPRLRAHHRTTLDLILDRAAQLKRLEHLEAELAQLRALKQALSTGGSGSIPEWMRESEQLKQLLGGAAGGGEGDLEEERIQRKLRKVSKEIYRLRKAMSAARGQPDARTFQQKLGFFLLPPPAPVIDAAALKAFLEDDSNPGVEV</sequence>
<dbReference type="GO" id="GO:0035330">
    <property type="term" value="P:regulation of hippo signaling"/>
    <property type="evidence" value="ECO:0007669"/>
    <property type="project" value="TreeGrafter"/>
</dbReference>
<evidence type="ECO:0000256" key="4">
    <source>
        <dbReference type="ARBA" id="ARBA00022490"/>
    </source>
</evidence>
<protein>
    <submittedName>
        <fullName evidence="10">Uncharacterized protein</fullName>
    </submittedName>
</protein>
<dbReference type="AlphaFoldDB" id="A0A7R8ZM11"/>
<dbReference type="InterPro" id="IPR057747">
    <property type="entry name" value="WWC1_hairpin"/>
</dbReference>
<dbReference type="PANTHER" id="PTHR14791">
    <property type="entry name" value="BOMB/KIRA PROTEINS"/>
    <property type="match status" value="1"/>
</dbReference>
<feature type="region of interest" description="Disordered" evidence="9">
    <location>
        <begin position="748"/>
        <end position="802"/>
    </location>
</feature>
<dbReference type="PROSITE" id="PS50020">
    <property type="entry name" value="WW_DOMAIN_2"/>
    <property type="match status" value="2"/>
</dbReference>
<feature type="compositionally biased region" description="Pro residues" evidence="9">
    <location>
        <begin position="555"/>
        <end position="571"/>
    </location>
</feature>
<proteinExistence type="predicted"/>
<dbReference type="SUPFAM" id="SSF51045">
    <property type="entry name" value="WW domain"/>
    <property type="match status" value="2"/>
</dbReference>
<dbReference type="Pfam" id="PF00397">
    <property type="entry name" value="WW"/>
    <property type="match status" value="2"/>
</dbReference>
<feature type="coiled-coil region" evidence="8">
    <location>
        <begin position="103"/>
        <end position="137"/>
    </location>
</feature>
<keyword evidence="4" id="KW-0963">Cytoplasm</keyword>
<keyword evidence="5" id="KW-0597">Phosphoprotein</keyword>
<feature type="coiled-coil region" evidence="8">
    <location>
        <begin position="308"/>
        <end position="335"/>
    </location>
</feature>
<feature type="compositionally biased region" description="Polar residues" evidence="9">
    <location>
        <begin position="603"/>
        <end position="614"/>
    </location>
</feature>
<evidence type="ECO:0000256" key="7">
    <source>
        <dbReference type="ARBA" id="ARBA00023136"/>
    </source>
</evidence>
<feature type="region of interest" description="Disordered" evidence="9">
    <location>
        <begin position="264"/>
        <end position="287"/>
    </location>
</feature>